<organism evidence="2 3">
    <name type="scientific">Lepraria neglecta</name>
    <dbReference type="NCBI Taxonomy" id="209136"/>
    <lineage>
        <taxon>Eukaryota</taxon>
        <taxon>Fungi</taxon>
        <taxon>Dikarya</taxon>
        <taxon>Ascomycota</taxon>
        <taxon>Pezizomycotina</taxon>
        <taxon>Lecanoromycetes</taxon>
        <taxon>OSLEUM clade</taxon>
        <taxon>Lecanoromycetidae</taxon>
        <taxon>Lecanorales</taxon>
        <taxon>Lecanorineae</taxon>
        <taxon>Stereocaulaceae</taxon>
        <taxon>Lepraria</taxon>
    </lineage>
</organism>
<feature type="region of interest" description="Disordered" evidence="1">
    <location>
        <begin position="231"/>
        <end position="308"/>
    </location>
</feature>
<dbReference type="EMBL" id="JASNWA010000006">
    <property type="protein sequence ID" value="KAK3174114.1"/>
    <property type="molecule type" value="Genomic_DNA"/>
</dbReference>
<evidence type="ECO:0000313" key="3">
    <source>
        <dbReference type="Proteomes" id="UP001276659"/>
    </source>
</evidence>
<dbReference type="AlphaFoldDB" id="A0AAD9Z9W8"/>
<feature type="compositionally biased region" description="Basic and acidic residues" evidence="1">
    <location>
        <begin position="265"/>
        <end position="284"/>
    </location>
</feature>
<comment type="caution">
    <text evidence="2">The sequence shown here is derived from an EMBL/GenBank/DDBJ whole genome shotgun (WGS) entry which is preliminary data.</text>
</comment>
<gene>
    <name evidence="2" type="ORF">OEA41_001358</name>
</gene>
<sequence>MASNEQNPTGSLGEDQPNDMQANGPLFYAYARRTDSHWASRYLLTFTSVAIANEWWSLVQQEYPDAGVRTSPQLFSFHGDKFPQKTANDKKFEHLTTKWFYSQIGDSDRTDGRMQDVIPVQDGEGNVLGGGGSGSGGGEAMEKMMQKMQELMEGNASQIKTLAETQSKNNERFERMETLVEENATQIKALTEGDSANREHMKEVMQEHRDQLKALADGQAASAEWLQQALEQSTKASSEMSKELKRQRQQNKSQGGTAAVNETAAETRVDCPHDVHPPPRKIDKTIVGYDYGQKSVTGAKEKPAVNGK</sequence>
<dbReference type="Proteomes" id="UP001276659">
    <property type="component" value="Unassembled WGS sequence"/>
</dbReference>
<protein>
    <submittedName>
        <fullName evidence="2">Uncharacterized protein</fullName>
    </submittedName>
</protein>
<keyword evidence="3" id="KW-1185">Reference proteome</keyword>
<proteinExistence type="predicted"/>
<accession>A0AAD9Z9W8</accession>
<evidence type="ECO:0000256" key="1">
    <source>
        <dbReference type="SAM" id="MobiDB-lite"/>
    </source>
</evidence>
<reference evidence="2" key="1">
    <citation type="submission" date="2022-11" db="EMBL/GenBank/DDBJ databases">
        <title>Chromosomal genome sequence assembly and mating type (MAT) locus characterization of the leprose asexual lichenized fungus Lepraria neglecta (Nyl.) Erichsen.</title>
        <authorList>
            <person name="Allen J.L."/>
            <person name="Pfeffer B."/>
        </authorList>
    </citation>
    <scope>NUCLEOTIDE SEQUENCE</scope>
    <source>
        <strain evidence="2">Allen 5258</strain>
    </source>
</reference>
<name>A0AAD9Z9W8_9LECA</name>
<feature type="compositionally biased region" description="Basic and acidic residues" evidence="1">
    <location>
        <begin position="299"/>
        <end position="308"/>
    </location>
</feature>
<evidence type="ECO:0000313" key="2">
    <source>
        <dbReference type="EMBL" id="KAK3174114.1"/>
    </source>
</evidence>